<sequence>MLSTSPPVCAVGGAAVEQEPLHPEERNATGLCLQACSPLLPGGVLVLGILFSAYESDRTEFMMGNLRSGLRVPVLESWRLCDQAERSRGEGANIARLRSNRLQPAFRRRRRFSAGHRAHCGTGTKCRL</sequence>
<evidence type="ECO:0000313" key="1">
    <source>
        <dbReference type="EMBL" id="CAN0567190.1"/>
    </source>
</evidence>
<protein>
    <submittedName>
        <fullName evidence="1">Uncharacterized protein</fullName>
    </submittedName>
</protein>
<accession>A0AC60A6M8</accession>
<gene>
    <name evidence="1" type="ORF">MRATA1EN22A_LOCUS27598</name>
</gene>
<reference evidence="1" key="2">
    <citation type="submission" date="2025-03" db="EMBL/GenBank/DDBJ databases">
        <authorList>
            <consortium name="ELIXIR-Norway"/>
            <consortium name="Elixir Norway"/>
        </authorList>
    </citation>
    <scope>NUCLEOTIDE SEQUENCE</scope>
</reference>
<evidence type="ECO:0000313" key="2">
    <source>
        <dbReference type="Proteomes" id="UP001162501"/>
    </source>
</evidence>
<name>A0AC60A6M8_RANTA</name>
<proteinExistence type="predicted"/>
<dbReference type="Proteomes" id="UP001162501">
    <property type="component" value="Chromosome 9"/>
</dbReference>
<reference evidence="1" key="1">
    <citation type="submission" date="2023-05" db="EMBL/GenBank/DDBJ databases">
        <authorList>
            <consortium name="ELIXIR-Norway"/>
        </authorList>
    </citation>
    <scope>NUCLEOTIDE SEQUENCE</scope>
</reference>
<dbReference type="EMBL" id="OX596093">
    <property type="protein sequence ID" value="CAN0567190.1"/>
    <property type="molecule type" value="Genomic_DNA"/>
</dbReference>
<organism evidence="1 2">
    <name type="scientific">Rangifer tarandus platyrhynchus</name>
    <name type="common">Svalbard reindeer</name>
    <dbReference type="NCBI Taxonomy" id="3082113"/>
    <lineage>
        <taxon>Eukaryota</taxon>
        <taxon>Metazoa</taxon>
        <taxon>Chordata</taxon>
        <taxon>Craniata</taxon>
        <taxon>Vertebrata</taxon>
        <taxon>Euteleostomi</taxon>
        <taxon>Mammalia</taxon>
        <taxon>Eutheria</taxon>
        <taxon>Laurasiatheria</taxon>
        <taxon>Artiodactyla</taxon>
        <taxon>Ruminantia</taxon>
        <taxon>Pecora</taxon>
        <taxon>Cervidae</taxon>
        <taxon>Odocoileinae</taxon>
        <taxon>Rangifer</taxon>
    </lineage>
</organism>